<dbReference type="GO" id="GO:0005737">
    <property type="term" value="C:cytoplasm"/>
    <property type="evidence" value="ECO:0007669"/>
    <property type="project" value="UniProtKB-SubCell"/>
</dbReference>
<evidence type="ECO:0000256" key="7">
    <source>
        <dbReference type="ARBA" id="ARBA00022801"/>
    </source>
</evidence>
<dbReference type="SUPFAM" id="SSF52540">
    <property type="entry name" value="P-loop containing nucleoside triphosphate hydrolases"/>
    <property type="match status" value="1"/>
</dbReference>
<dbReference type="CDD" id="cd02325">
    <property type="entry name" value="R3H"/>
    <property type="match status" value="1"/>
</dbReference>
<evidence type="ECO:0000256" key="13">
    <source>
        <dbReference type="SAM" id="MobiDB-lite"/>
    </source>
</evidence>
<dbReference type="PANTHER" id="PTHR43788:SF8">
    <property type="entry name" value="DNA-BINDING PROTEIN SMUBP-2"/>
    <property type="match status" value="1"/>
</dbReference>
<dbReference type="InterPro" id="IPR003593">
    <property type="entry name" value="AAA+_ATPase"/>
</dbReference>
<dbReference type="Pfam" id="PF21138">
    <property type="entry name" value="SMUBP-2_HCS1_1B"/>
    <property type="match status" value="1"/>
</dbReference>
<evidence type="ECO:0000259" key="15">
    <source>
        <dbReference type="SMART" id="SM00487"/>
    </source>
</evidence>
<dbReference type="GeneID" id="19010920"/>
<comment type="similarity">
    <text evidence="3">Belongs to the DNA2/NAM7 helicase family.</text>
</comment>
<dbReference type="KEGG" id="bpg:Bathy17g00060"/>
<proteinExistence type="inferred from homology"/>
<dbReference type="GO" id="GO:0016787">
    <property type="term" value="F:hydrolase activity"/>
    <property type="evidence" value="ECO:0007669"/>
    <property type="project" value="UniProtKB-KW"/>
</dbReference>
<dbReference type="InterPro" id="IPR050534">
    <property type="entry name" value="Coronavir_polyprotein_1ab"/>
</dbReference>
<dbReference type="CDD" id="cd18808">
    <property type="entry name" value="SF1_C_Upf1"/>
    <property type="match status" value="1"/>
</dbReference>
<keyword evidence="17" id="KW-1185">Reference proteome</keyword>
<dbReference type="FunFam" id="3.40.50.300:FF:000326">
    <property type="entry name" value="P-loop containing nucleoside triphosphate hydrolase"/>
    <property type="match status" value="1"/>
</dbReference>
<keyword evidence="10" id="KW-0539">Nucleus</keyword>
<keyword evidence="6" id="KW-0547">Nucleotide-binding</keyword>
<dbReference type="InterPro" id="IPR041679">
    <property type="entry name" value="DNA2/NAM7-like_C"/>
</dbReference>
<dbReference type="Gene3D" id="3.30.1370.50">
    <property type="entry name" value="R3H-like domain"/>
    <property type="match status" value="1"/>
</dbReference>
<organism evidence="16 17">
    <name type="scientific">Bathycoccus prasinos</name>
    <dbReference type="NCBI Taxonomy" id="41875"/>
    <lineage>
        <taxon>Eukaryota</taxon>
        <taxon>Viridiplantae</taxon>
        <taxon>Chlorophyta</taxon>
        <taxon>Mamiellophyceae</taxon>
        <taxon>Mamiellales</taxon>
        <taxon>Bathycoccaceae</taxon>
        <taxon>Bathycoccus</taxon>
    </lineage>
</organism>
<evidence type="ECO:0000256" key="6">
    <source>
        <dbReference type="ARBA" id="ARBA00022741"/>
    </source>
</evidence>
<dbReference type="GO" id="GO:0043139">
    <property type="term" value="F:5'-3' DNA helicase activity"/>
    <property type="evidence" value="ECO:0007669"/>
    <property type="project" value="TreeGrafter"/>
</dbReference>
<dbReference type="SMART" id="SM00487">
    <property type="entry name" value="DEXDc"/>
    <property type="match status" value="1"/>
</dbReference>
<evidence type="ECO:0000313" key="16">
    <source>
        <dbReference type="EMBL" id="CCO20525.1"/>
    </source>
</evidence>
<evidence type="ECO:0000256" key="12">
    <source>
        <dbReference type="SAM" id="Coils"/>
    </source>
</evidence>
<dbReference type="GO" id="GO:0003723">
    <property type="term" value="F:RNA binding"/>
    <property type="evidence" value="ECO:0007669"/>
    <property type="project" value="InterPro"/>
</dbReference>
<dbReference type="GO" id="GO:0005634">
    <property type="term" value="C:nucleus"/>
    <property type="evidence" value="ECO:0007669"/>
    <property type="project" value="UniProtKB-SubCell"/>
</dbReference>
<sequence>MSPSPSNSNTNTNNKTNAAVLPLLPLRVLFPKSANARQRAILHEFASKNGLLHYSIGEAENKSRRIVLERPDEKEETRSGNNTVEIDEDENDGTSLSEPTDEYLCDIVRTHFQIDLKSFDEYDIVEKNDDEQKKNNKSRQTNASTSAVSITTISEWTTKTLHLLELERVEEIAQSLDALNTSTSKKKGQHKNALDGLKIVDARGGLLGQTIVTLEVSKRKMTEKDFAPPLPTHSFTPHDVVRLRPSNVKFEEMSTSNSELPQGVIYRIRDSSVELALDDVPEFLDVSPLRLEKLSNEQTHKKLVLAVQGLQHALASGYSLGKNILEIVFESASPRIIHCDNANAVRFHPFNENLDCSQKSAIQLCLDCVDVGIIHGPPGTGKTTAVVEYVSQEVARGNRVLVCSASNVAVDNVVERLSGVSIFRTATVSVDNKKKKGRRERKKKDLSVEIEILAVDDQSKTIVRYGHPARLAPAVLDASLDAYILRSDDSALAKECSEDSKKIRTRISKLDYRKKEDRAERNDLRRELRELAKEEKKRQKLAQAKTLEKASVICATLAGALSFALKNEEFDVVVVDEAAQALECAVLGVVMKGKKLVLAGDHLQLPPTVLSDEAAQKGLSTTLFERLVRNKRFGAKITTMLNTQYRMHEDIMVWSSDAMYDSKLIAAESVRFRKFEQFDKVLTLVDTTGEDDSFMENVGDDDDDSKSNLGEAEIVMQTIEKFLSDAYKILPNEIGVITPYSGQVSLLREMRAARAEENALFKDIEISTVDGFQGREKEAIIISTVRSNENNEVGFLSDARRMNVAVTRARKHVTLICNCETVSKDTFLAHLVQYFEENGELVSSAQLRL</sequence>
<evidence type="ECO:0000256" key="4">
    <source>
        <dbReference type="ARBA" id="ARBA00012551"/>
    </source>
</evidence>
<dbReference type="SMART" id="SM00382">
    <property type="entry name" value="AAA"/>
    <property type="match status" value="1"/>
</dbReference>
<dbReference type="Pfam" id="PF13087">
    <property type="entry name" value="AAA_12"/>
    <property type="match status" value="1"/>
</dbReference>
<dbReference type="Gene3D" id="3.40.50.300">
    <property type="entry name" value="P-loop containing nucleotide triphosphate hydrolases"/>
    <property type="match status" value="2"/>
</dbReference>
<keyword evidence="8" id="KW-0347">Helicase</keyword>
<keyword evidence="7" id="KW-0378">Hydrolase</keyword>
<keyword evidence="9" id="KW-0067">ATP-binding</keyword>
<dbReference type="GO" id="GO:0005694">
    <property type="term" value="C:chromosome"/>
    <property type="evidence" value="ECO:0007669"/>
    <property type="project" value="UniProtKB-ARBA"/>
</dbReference>
<dbReference type="RefSeq" id="XP_007508421.1">
    <property type="nucleotide sequence ID" value="XM_007508359.1"/>
</dbReference>
<dbReference type="SUPFAM" id="SSF82708">
    <property type="entry name" value="R3H domain"/>
    <property type="match status" value="1"/>
</dbReference>
<feature type="domain" description="AAA+ ATPase" evidence="14">
    <location>
        <begin position="368"/>
        <end position="682"/>
    </location>
</feature>
<comment type="subcellular location">
    <subcellularLocation>
        <location evidence="2">Cytoplasm</location>
    </subcellularLocation>
    <subcellularLocation>
        <location evidence="1">Nucleus</location>
    </subcellularLocation>
</comment>
<dbReference type="EC" id="3.6.4.12" evidence="4"/>
<evidence type="ECO:0000256" key="9">
    <source>
        <dbReference type="ARBA" id="ARBA00022840"/>
    </source>
</evidence>
<dbReference type="Proteomes" id="UP000198341">
    <property type="component" value="Chromosome 17"/>
</dbReference>
<dbReference type="InterPro" id="IPR041677">
    <property type="entry name" value="DNA2/NAM7_AAA_11"/>
</dbReference>
<dbReference type="STRING" id="41875.K8F6R7"/>
<protein>
    <recommendedName>
        <fullName evidence="4">DNA helicase</fullName>
        <ecNumber evidence="4">3.6.4.12</ecNumber>
    </recommendedName>
</protein>
<reference evidence="16 17" key="1">
    <citation type="submission" date="2011-10" db="EMBL/GenBank/DDBJ databases">
        <authorList>
            <person name="Genoscope - CEA"/>
        </authorList>
    </citation>
    <scope>NUCLEOTIDE SEQUENCE [LARGE SCALE GENOMIC DNA]</scope>
    <source>
        <strain evidence="16 17">RCC 1105</strain>
    </source>
</reference>
<evidence type="ECO:0000313" key="17">
    <source>
        <dbReference type="Proteomes" id="UP000198341"/>
    </source>
</evidence>
<dbReference type="InterPro" id="IPR027417">
    <property type="entry name" value="P-loop_NTPase"/>
</dbReference>
<evidence type="ECO:0000256" key="11">
    <source>
        <dbReference type="ARBA" id="ARBA00048432"/>
    </source>
</evidence>
<dbReference type="EMBL" id="FO082262">
    <property type="protein sequence ID" value="CCO20525.1"/>
    <property type="molecule type" value="Genomic_DNA"/>
</dbReference>
<feature type="coiled-coil region" evidence="12">
    <location>
        <begin position="507"/>
        <end position="545"/>
    </location>
</feature>
<dbReference type="PANTHER" id="PTHR43788">
    <property type="entry name" value="DNA2/NAM7 HELICASE FAMILY MEMBER"/>
    <property type="match status" value="1"/>
</dbReference>
<dbReference type="InterPro" id="IPR047187">
    <property type="entry name" value="SF1_C_Upf1"/>
</dbReference>
<accession>K8F6R7</accession>
<evidence type="ECO:0000256" key="8">
    <source>
        <dbReference type="ARBA" id="ARBA00022806"/>
    </source>
</evidence>
<evidence type="ECO:0000256" key="1">
    <source>
        <dbReference type="ARBA" id="ARBA00004123"/>
    </source>
</evidence>
<dbReference type="OrthoDB" id="6513042at2759"/>
<dbReference type="InterPro" id="IPR036867">
    <property type="entry name" value="R3H_dom_sf"/>
</dbReference>
<keyword evidence="5" id="KW-0963">Cytoplasm</keyword>
<dbReference type="AlphaFoldDB" id="K8F6R7"/>
<comment type="catalytic activity">
    <reaction evidence="11">
        <text>ATP + H2O = ADP + phosphate + H(+)</text>
        <dbReference type="Rhea" id="RHEA:13065"/>
        <dbReference type="ChEBI" id="CHEBI:15377"/>
        <dbReference type="ChEBI" id="CHEBI:15378"/>
        <dbReference type="ChEBI" id="CHEBI:30616"/>
        <dbReference type="ChEBI" id="CHEBI:43474"/>
        <dbReference type="ChEBI" id="CHEBI:456216"/>
        <dbReference type="EC" id="3.6.4.12"/>
    </reaction>
    <physiologicalReaction direction="left-to-right" evidence="11">
        <dbReference type="Rhea" id="RHEA:13066"/>
    </physiologicalReaction>
</comment>
<gene>
    <name evidence="16" type="ordered locus">Bathy17g00060</name>
</gene>
<feature type="region of interest" description="Disordered" evidence="13">
    <location>
        <begin position="65"/>
        <end position="99"/>
    </location>
</feature>
<dbReference type="Gene3D" id="2.40.30.270">
    <property type="match status" value="1"/>
</dbReference>
<keyword evidence="12" id="KW-0175">Coiled coil</keyword>
<evidence type="ECO:0000256" key="2">
    <source>
        <dbReference type="ARBA" id="ARBA00004496"/>
    </source>
</evidence>
<dbReference type="InterPro" id="IPR014001">
    <property type="entry name" value="Helicase_ATP-bd"/>
</dbReference>
<evidence type="ECO:0000256" key="3">
    <source>
        <dbReference type="ARBA" id="ARBA00007913"/>
    </source>
</evidence>
<evidence type="ECO:0000256" key="5">
    <source>
        <dbReference type="ARBA" id="ARBA00022490"/>
    </source>
</evidence>
<name>K8F6R7_9CHLO</name>
<dbReference type="InterPro" id="IPR048761">
    <property type="entry name" value="SMUBP-2_HCS1_1B"/>
</dbReference>
<evidence type="ECO:0000259" key="14">
    <source>
        <dbReference type="SMART" id="SM00382"/>
    </source>
</evidence>
<feature type="compositionally biased region" description="Basic and acidic residues" evidence="13">
    <location>
        <begin position="65"/>
        <end position="78"/>
    </location>
</feature>
<feature type="domain" description="Helicase ATP-binding" evidence="15">
    <location>
        <begin position="350"/>
        <end position="638"/>
    </location>
</feature>
<dbReference type="Pfam" id="PF13086">
    <property type="entry name" value="AAA_11"/>
    <property type="match status" value="1"/>
</dbReference>
<dbReference type="eggNOG" id="KOG1803">
    <property type="taxonomic scope" value="Eukaryota"/>
</dbReference>
<dbReference type="GO" id="GO:0005524">
    <property type="term" value="F:ATP binding"/>
    <property type="evidence" value="ECO:0007669"/>
    <property type="project" value="UniProtKB-KW"/>
</dbReference>
<evidence type="ECO:0000256" key="10">
    <source>
        <dbReference type="ARBA" id="ARBA00023242"/>
    </source>
</evidence>